<dbReference type="AlphaFoldDB" id="A0AAV7LII1"/>
<organism evidence="3 4">
    <name type="scientific">Pleurodeles waltl</name>
    <name type="common">Iberian ribbed newt</name>
    <dbReference type="NCBI Taxonomy" id="8319"/>
    <lineage>
        <taxon>Eukaryota</taxon>
        <taxon>Metazoa</taxon>
        <taxon>Chordata</taxon>
        <taxon>Craniata</taxon>
        <taxon>Vertebrata</taxon>
        <taxon>Euteleostomi</taxon>
        <taxon>Amphibia</taxon>
        <taxon>Batrachia</taxon>
        <taxon>Caudata</taxon>
        <taxon>Salamandroidea</taxon>
        <taxon>Salamandridae</taxon>
        <taxon>Pleurodelinae</taxon>
        <taxon>Pleurodeles</taxon>
    </lineage>
</organism>
<evidence type="ECO:0008006" key="5">
    <source>
        <dbReference type="Google" id="ProtNLM"/>
    </source>
</evidence>
<evidence type="ECO:0000313" key="3">
    <source>
        <dbReference type="EMBL" id="KAJ1091410.1"/>
    </source>
</evidence>
<reference evidence="3" key="1">
    <citation type="journal article" date="2022" name="bioRxiv">
        <title>Sequencing and chromosome-scale assembly of the giantPleurodeles waltlgenome.</title>
        <authorList>
            <person name="Brown T."/>
            <person name="Elewa A."/>
            <person name="Iarovenko S."/>
            <person name="Subramanian E."/>
            <person name="Araus A.J."/>
            <person name="Petzold A."/>
            <person name="Susuki M."/>
            <person name="Suzuki K.-i.T."/>
            <person name="Hayashi T."/>
            <person name="Toyoda A."/>
            <person name="Oliveira C."/>
            <person name="Osipova E."/>
            <person name="Leigh N.D."/>
            <person name="Simon A."/>
            <person name="Yun M.H."/>
        </authorList>
    </citation>
    <scope>NUCLEOTIDE SEQUENCE</scope>
    <source>
        <strain evidence="3">20211129_DDA</strain>
        <tissue evidence="3">Liver</tissue>
    </source>
</reference>
<accession>A0AAV7LII1</accession>
<feature type="chain" id="PRO_5043675585" description="Secreted protein" evidence="2">
    <location>
        <begin position="18"/>
        <end position="112"/>
    </location>
</feature>
<feature type="region of interest" description="Disordered" evidence="1">
    <location>
        <begin position="22"/>
        <end position="58"/>
    </location>
</feature>
<protein>
    <recommendedName>
        <fullName evidence="5">Secreted protein</fullName>
    </recommendedName>
</protein>
<dbReference type="Proteomes" id="UP001066276">
    <property type="component" value="Chromosome 11"/>
</dbReference>
<proteinExistence type="predicted"/>
<feature type="region of interest" description="Disordered" evidence="1">
    <location>
        <begin position="82"/>
        <end position="112"/>
    </location>
</feature>
<feature type="signal peptide" evidence="2">
    <location>
        <begin position="1"/>
        <end position="17"/>
    </location>
</feature>
<evidence type="ECO:0000256" key="1">
    <source>
        <dbReference type="SAM" id="MobiDB-lite"/>
    </source>
</evidence>
<keyword evidence="2" id="KW-0732">Signal</keyword>
<dbReference type="EMBL" id="JANPWB010000015">
    <property type="protein sequence ID" value="KAJ1091410.1"/>
    <property type="molecule type" value="Genomic_DNA"/>
</dbReference>
<gene>
    <name evidence="3" type="ORF">NDU88_004536</name>
</gene>
<comment type="caution">
    <text evidence="3">The sequence shown here is derived from an EMBL/GenBank/DDBJ whole genome shotgun (WGS) entry which is preliminary data.</text>
</comment>
<sequence length="112" mass="12011">MHRDLRLCLLCVLGSEGAHYTGDEGRITSEPMATPPAGRRRMPCTSGGMRKKKKITTRRRISRTAAVPYFITADFLVPGTPAHEGRVGPRKAHSAGTSLPSSRVGGVLCHGS</sequence>
<evidence type="ECO:0000313" key="4">
    <source>
        <dbReference type="Proteomes" id="UP001066276"/>
    </source>
</evidence>
<evidence type="ECO:0000256" key="2">
    <source>
        <dbReference type="SAM" id="SignalP"/>
    </source>
</evidence>
<name>A0AAV7LII1_PLEWA</name>
<keyword evidence="4" id="KW-1185">Reference proteome</keyword>
<feature type="compositionally biased region" description="Basic residues" evidence="1">
    <location>
        <begin position="49"/>
        <end position="58"/>
    </location>
</feature>